<name>A0A6G4W8E4_9HYPH</name>
<dbReference type="Pfam" id="PF01266">
    <property type="entry name" value="DAO"/>
    <property type="match status" value="1"/>
</dbReference>
<evidence type="ECO:0000259" key="3">
    <source>
        <dbReference type="Pfam" id="PF01266"/>
    </source>
</evidence>
<dbReference type="GO" id="GO:0016491">
    <property type="term" value="F:oxidoreductase activity"/>
    <property type="evidence" value="ECO:0007669"/>
    <property type="project" value="UniProtKB-KW"/>
</dbReference>
<proteinExistence type="predicted"/>
<organism evidence="4 5">
    <name type="scientific">Allomesorhizobium camelthorni</name>
    <dbReference type="NCBI Taxonomy" id="475069"/>
    <lineage>
        <taxon>Bacteria</taxon>
        <taxon>Pseudomonadati</taxon>
        <taxon>Pseudomonadota</taxon>
        <taxon>Alphaproteobacteria</taxon>
        <taxon>Hyphomicrobiales</taxon>
        <taxon>Phyllobacteriaceae</taxon>
        <taxon>Allomesorhizobium</taxon>
    </lineage>
</organism>
<keyword evidence="2" id="KW-1133">Transmembrane helix</keyword>
<keyword evidence="1" id="KW-0560">Oxidoreductase</keyword>
<dbReference type="InterPro" id="IPR036188">
    <property type="entry name" value="FAD/NAD-bd_sf"/>
</dbReference>
<comment type="caution">
    <text evidence="4">The sequence shown here is derived from an EMBL/GenBank/DDBJ whole genome shotgun (WGS) entry which is preliminary data.</text>
</comment>
<dbReference type="PANTHER" id="PTHR13847">
    <property type="entry name" value="SARCOSINE DEHYDROGENASE-RELATED"/>
    <property type="match status" value="1"/>
</dbReference>
<dbReference type="SUPFAM" id="SSF51905">
    <property type="entry name" value="FAD/NAD(P)-binding domain"/>
    <property type="match status" value="1"/>
</dbReference>
<dbReference type="RefSeq" id="WP_165024967.1">
    <property type="nucleotide sequence ID" value="NZ_JAAKZF010000005.1"/>
</dbReference>
<gene>
    <name evidence="4" type="ORF">G6N73_06460</name>
</gene>
<dbReference type="PANTHER" id="PTHR13847:SF287">
    <property type="entry name" value="FAD-DEPENDENT OXIDOREDUCTASE DOMAIN-CONTAINING PROTEIN 1"/>
    <property type="match status" value="1"/>
</dbReference>
<dbReference type="Gene3D" id="3.50.50.60">
    <property type="entry name" value="FAD/NAD(P)-binding domain"/>
    <property type="match status" value="1"/>
</dbReference>
<dbReference type="Gene3D" id="3.30.9.10">
    <property type="entry name" value="D-Amino Acid Oxidase, subunit A, domain 2"/>
    <property type="match status" value="1"/>
</dbReference>
<dbReference type="EMBL" id="JAAKZF010000005">
    <property type="protein sequence ID" value="NGO50824.1"/>
    <property type="molecule type" value="Genomic_DNA"/>
</dbReference>
<accession>A0A6G4W8E4</accession>
<sequence>MKRFQADVVIVGGGFMGAAAAFFLRRRGRSVILLEQGLIGQQASGVNFGNVRRQGRFLPQLPLANRSREIWGRLKELVGEDAEFLPTGHIRVCYDPNQIGVIESYAEKAKDYGLDLEILSAKAVRLRFPFIGPEAIAGSYSPHDGHANPRLAAPAFGRAARRAGAQLFENTEIVSIGKTGEDFEAVSSDGRKFFAPAALITAGAWGGLLSQQFEEPVPIAAHGPQMAVTEPLPYRITPVVGVATKIPEEVVYLRQVERGNVVFGGGIRGPAFPDIRRAYALPERLLAQVPQIRRLVPALANARIIRSWSGIESYLPDDIPIMGPSARVSGLYYAFGFCGHGFQLGPGVGDVMAELIDRGTTATPIAPFHIGRFATQTAIPALT</sequence>
<evidence type="ECO:0000256" key="2">
    <source>
        <dbReference type="SAM" id="Phobius"/>
    </source>
</evidence>
<feature type="domain" description="FAD dependent oxidoreductase" evidence="3">
    <location>
        <begin position="7"/>
        <end position="355"/>
    </location>
</feature>
<evidence type="ECO:0000256" key="1">
    <source>
        <dbReference type="ARBA" id="ARBA00023002"/>
    </source>
</evidence>
<keyword evidence="5" id="KW-1185">Reference proteome</keyword>
<dbReference type="GO" id="GO:0005737">
    <property type="term" value="C:cytoplasm"/>
    <property type="evidence" value="ECO:0007669"/>
    <property type="project" value="TreeGrafter"/>
</dbReference>
<keyword evidence="2" id="KW-0812">Transmembrane</keyword>
<protein>
    <submittedName>
        <fullName evidence="4">FAD-binding oxidoreductase</fullName>
    </submittedName>
</protein>
<evidence type="ECO:0000313" key="4">
    <source>
        <dbReference type="EMBL" id="NGO50824.1"/>
    </source>
</evidence>
<evidence type="ECO:0000313" key="5">
    <source>
        <dbReference type="Proteomes" id="UP001642900"/>
    </source>
</evidence>
<dbReference type="Proteomes" id="UP001642900">
    <property type="component" value="Unassembled WGS sequence"/>
</dbReference>
<dbReference type="InterPro" id="IPR006076">
    <property type="entry name" value="FAD-dep_OxRdtase"/>
</dbReference>
<dbReference type="AlphaFoldDB" id="A0A6G4W8E4"/>
<reference evidence="4 5" key="1">
    <citation type="submission" date="2020-02" db="EMBL/GenBank/DDBJ databases">
        <title>Genome sequence of strain CCNWXJ40-4.</title>
        <authorList>
            <person name="Gao J."/>
            <person name="Sun J."/>
        </authorList>
    </citation>
    <scope>NUCLEOTIDE SEQUENCE [LARGE SCALE GENOMIC DNA]</scope>
    <source>
        <strain evidence="4 5">CCNWXJ 40-4</strain>
    </source>
</reference>
<feature type="transmembrane region" description="Helical" evidence="2">
    <location>
        <begin position="6"/>
        <end position="24"/>
    </location>
</feature>
<keyword evidence="2" id="KW-0472">Membrane</keyword>